<dbReference type="InterPro" id="IPR056553">
    <property type="entry name" value="KH_Mug60-KHD4"/>
</dbReference>
<dbReference type="AlphaFoldDB" id="A0A550C9F0"/>
<dbReference type="Gene3D" id="3.30.1370.10">
    <property type="entry name" value="K Homology domain, type 1"/>
    <property type="match status" value="3"/>
</dbReference>
<evidence type="ECO:0000256" key="1">
    <source>
        <dbReference type="ARBA" id="ARBA00022737"/>
    </source>
</evidence>
<dbReference type="GO" id="GO:0005737">
    <property type="term" value="C:cytoplasm"/>
    <property type="evidence" value="ECO:0007669"/>
    <property type="project" value="TreeGrafter"/>
</dbReference>
<organism evidence="5 6">
    <name type="scientific">Schizophyllum amplum</name>
    <dbReference type="NCBI Taxonomy" id="97359"/>
    <lineage>
        <taxon>Eukaryota</taxon>
        <taxon>Fungi</taxon>
        <taxon>Dikarya</taxon>
        <taxon>Basidiomycota</taxon>
        <taxon>Agaricomycotina</taxon>
        <taxon>Agaricomycetes</taxon>
        <taxon>Agaricomycetidae</taxon>
        <taxon>Agaricales</taxon>
        <taxon>Schizophyllaceae</taxon>
        <taxon>Schizophyllum</taxon>
    </lineage>
</organism>
<feature type="domain" description="K Homology" evidence="4">
    <location>
        <begin position="194"/>
        <end position="287"/>
    </location>
</feature>
<dbReference type="InterPro" id="IPR036612">
    <property type="entry name" value="KH_dom_type_1_sf"/>
</dbReference>
<name>A0A550C9F0_9AGAR</name>
<keyword evidence="2" id="KW-0694">RNA-binding</keyword>
<evidence type="ECO:0000259" key="4">
    <source>
        <dbReference type="SMART" id="SM00322"/>
    </source>
</evidence>
<dbReference type="OrthoDB" id="271862at2759"/>
<dbReference type="InterPro" id="IPR004087">
    <property type="entry name" value="KH_dom"/>
</dbReference>
<evidence type="ECO:0000256" key="3">
    <source>
        <dbReference type="SAM" id="MobiDB-lite"/>
    </source>
</evidence>
<proteinExistence type="predicted"/>
<dbReference type="PANTHER" id="PTHR10627">
    <property type="entry name" value="SCP160"/>
    <property type="match status" value="1"/>
</dbReference>
<dbReference type="EMBL" id="VDMD01000016">
    <property type="protein sequence ID" value="TRM61431.1"/>
    <property type="molecule type" value="Genomic_DNA"/>
</dbReference>
<dbReference type="Proteomes" id="UP000320762">
    <property type="component" value="Unassembled WGS sequence"/>
</dbReference>
<comment type="caution">
    <text evidence="5">The sequence shown here is derived from an EMBL/GenBank/DDBJ whole genome shotgun (WGS) entry which is preliminary data.</text>
</comment>
<dbReference type="SMART" id="SM00322">
    <property type="entry name" value="KH"/>
    <property type="match status" value="3"/>
</dbReference>
<keyword evidence="1" id="KW-0677">Repeat</keyword>
<dbReference type="Pfam" id="PF00013">
    <property type="entry name" value="KH_1"/>
    <property type="match status" value="2"/>
</dbReference>
<evidence type="ECO:0000256" key="2">
    <source>
        <dbReference type="PROSITE-ProRule" id="PRU00117"/>
    </source>
</evidence>
<keyword evidence="6" id="KW-1185">Reference proteome</keyword>
<gene>
    <name evidence="5" type="ORF">BD626DRAFT_549053</name>
</gene>
<evidence type="ECO:0000313" key="6">
    <source>
        <dbReference type="Proteomes" id="UP000320762"/>
    </source>
</evidence>
<reference evidence="5 6" key="1">
    <citation type="journal article" date="2019" name="New Phytol.">
        <title>Comparative genomics reveals unique wood-decay strategies and fruiting body development in the Schizophyllaceae.</title>
        <authorList>
            <person name="Almasi E."/>
            <person name="Sahu N."/>
            <person name="Krizsan K."/>
            <person name="Balint B."/>
            <person name="Kovacs G.M."/>
            <person name="Kiss B."/>
            <person name="Cseklye J."/>
            <person name="Drula E."/>
            <person name="Henrissat B."/>
            <person name="Nagy I."/>
            <person name="Chovatia M."/>
            <person name="Adam C."/>
            <person name="LaButti K."/>
            <person name="Lipzen A."/>
            <person name="Riley R."/>
            <person name="Grigoriev I.V."/>
            <person name="Nagy L.G."/>
        </authorList>
    </citation>
    <scope>NUCLEOTIDE SEQUENCE [LARGE SCALE GENOMIC DNA]</scope>
    <source>
        <strain evidence="5 6">NL-1724</strain>
    </source>
</reference>
<dbReference type="PANTHER" id="PTHR10627:SF76">
    <property type="entry name" value="KH DOMAIN-CONTAINING PROTEIN YLL032C"/>
    <property type="match status" value="1"/>
</dbReference>
<sequence>MDVYTTAFTYPRRARIHSPTDNDRAHPAAAAAAAAHNGIADVAATDSAAIEKLAMMAMSLHGCHVAYMLADHGRGWNFLVTGAYQQVMITRGMILKDCPIQHRATIKVARSEILDSPANKPQLKADVRMRLDEIASQTMAHIAVVNSPGNNRTPPDGISSSAGWSGLETERVCELVITGQGDSVDLARVRLLVMLDELVPGLHAEPCEIDYNMHPIIAGRKRSVLQTIQEETATNIYLPSPLQGLVGPDLLNPASPSSALRNNNVIWITGEFFGVQRARDMLLQVAATKARSIISRDTAILPRKLDWMVTDRAEDLKAIMSDNGTFIHSTSLITVYGDHRVSVQRTIRSIMQLACQYYVGSFWLLPVQFNALLPPPTLNASQVSSLLKQISMATGAEVVFKGMCFEIHGLEYEVRQGISMVMELELVKAFHHEIRFQIELANEHREFISGKKNGKINKIMQSTNGLTLLQEELPAEISFHVPEGYHKRIIGVGGRSIQRIMKKYGVYVKFSNAEEFAALGGYNDNEDNVVARTPAKNANNLEHLKQSVMELVNPKDKDYVNETVSVPRRYHRTLLGEKSIFMHDIEAKTNSQFRFPDKETASDVITIFGPESQVQIASAMLFDHVPFEADMAVPPSPDLYRVRVKRDFQVSITPSVKPWTSGVLESSGDNTFKFRCQRSNSDFLAAAREMLEQFLLNHNVHVYPSATAHTHKRGDSFAEAFPHFDSKLLSAHRTRHTESADLGRPSELQAQDRRLRMASSSPDVKAQFKGMGHATHVSSASHHYSTPSYIYSMEGDESVDYGIPAEYSVRNSLDYWTPLPPSYVALSCEFHAAYIWLQVPGMAPPRTRHVEDPAKRGSDSLLDAKIKDQINMQPRSTPQNRAQSLDLSISLSRITESANAQQLDSPTHSVNGGDESDPASATAPSFPSVYGPPGSATRSAVIGHPNERSDFDEDTADEVARVISNLGL</sequence>
<dbReference type="InterPro" id="IPR004088">
    <property type="entry name" value="KH_dom_type_1"/>
</dbReference>
<dbReference type="Pfam" id="PF24563">
    <property type="entry name" value="KH_Mug60-KHD4"/>
    <property type="match status" value="1"/>
</dbReference>
<protein>
    <recommendedName>
        <fullName evidence="4">K Homology domain-containing protein</fullName>
    </recommendedName>
</protein>
<dbReference type="STRING" id="97359.A0A550C9F0"/>
<dbReference type="GO" id="GO:0003729">
    <property type="term" value="F:mRNA binding"/>
    <property type="evidence" value="ECO:0007669"/>
    <property type="project" value="TreeGrafter"/>
</dbReference>
<dbReference type="SUPFAM" id="SSF54791">
    <property type="entry name" value="Eukaryotic type KH-domain (KH-domain type I)"/>
    <property type="match status" value="3"/>
</dbReference>
<accession>A0A550C9F0</accession>
<dbReference type="CDD" id="cd22453">
    <property type="entry name" value="KH-I_MUG60_like"/>
    <property type="match status" value="1"/>
</dbReference>
<feature type="region of interest" description="Disordered" evidence="3">
    <location>
        <begin position="898"/>
        <end position="956"/>
    </location>
</feature>
<evidence type="ECO:0000313" key="5">
    <source>
        <dbReference type="EMBL" id="TRM61431.1"/>
    </source>
</evidence>
<feature type="compositionally biased region" description="Polar residues" evidence="3">
    <location>
        <begin position="898"/>
        <end position="910"/>
    </location>
</feature>
<dbReference type="PROSITE" id="PS50084">
    <property type="entry name" value="KH_TYPE_1"/>
    <property type="match status" value="2"/>
</dbReference>
<feature type="domain" description="K Homology" evidence="4">
    <location>
        <begin position="558"/>
        <end position="626"/>
    </location>
</feature>
<feature type="domain" description="K Homology" evidence="4">
    <location>
        <begin position="473"/>
        <end position="553"/>
    </location>
</feature>